<protein>
    <submittedName>
        <fullName evidence="6">HTH-type transcriptional regulator CysL</fullName>
    </submittedName>
</protein>
<dbReference type="KEGG" id="bpro:PMF13cell1_05524"/>
<proteinExistence type="inferred from homology"/>
<dbReference type="Pfam" id="PF03466">
    <property type="entry name" value="LysR_substrate"/>
    <property type="match status" value="1"/>
</dbReference>
<sequence>MTIRHLKIFLTVAETGKMSMAAEQLYITQPSVSQAVRELEDHYQVLLFERLSKKLYITEDGKKLYVTAKQLVTQFENLEESMRKENRREKIRIGGTVTLGSGLLSKVVRDLRGERPELDIYSYMNNTQIIEQKLLNMELDVGIVEGRVKSRDLVSIPLIDDMLVLACGQNHLYFGRHTLFINELNGHDFVKREPGSGTRELFENFIVRHGLDIHTVFEESTPDSIKNAIQINNCMAVISIRLLEKEIQNGEIHVFTGPHKEWNRSFSFVYHKDKFLTESILRLKEIVSSYNDVEEIRKLPGGQLVDG</sequence>
<dbReference type="InterPro" id="IPR036390">
    <property type="entry name" value="WH_DNA-bd_sf"/>
</dbReference>
<gene>
    <name evidence="6" type="primary">cysL_4</name>
    <name evidence="6" type="ORF">PMF13cell1_05524</name>
</gene>
<dbReference type="InterPro" id="IPR000847">
    <property type="entry name" value="LysR_HTH_N"/>
</dbReference>
<dbReference type="Gene3D" id="3.40.190.290">
    <property type="match status" value="1"/>
</dbReference>
<evidence type="ECO:0000259" key="5">
    <source>
        <dbReference type="PROSITE" id="PS50931"/>
    </source>
</evidence>
<dbReference type="FunFam" id="1.10.10.10:FF:000001">
    <property type="entry name" value="LysR family transcriptional regulator"/>
    <property type="match status" value="1"/>
</dbReference>
<dbReference type="PANTHER" id="PTHR30126:SF40">
    <property type="entry name" value="HTH-TYPE TRANSCRIPTIONAL REGULATOR GLTR"/>
    <property type="match status" value="1"/>
</dbReference>
<accession>A0A4P6M7Z1</accession>
<evidence type="ECO:0000313" key="7">
    <source>
        <dbReference type="Proteomes" id="UP000289794"/>
    </source>
</evidence>
<evidence type="ECO:0000256" key="3">
    <source>
        <dbReference type="ARBA" id="ARBA00023125"/>
    </source>
</evidence>
<evidence type="ECO:0000313" key="6">
    <source>
        <dbReference type="EMBL" id="QBE99930.1"/>
    </source>
</evidence>
<evidence type="ECO:0000256" key="4">
    <source>
        <dbReference type="ARBA" id="ARBA00023163"/>
    </source>
</evidence>
<dbReference type="GO" id="GO:0000976">
    <property type="term" value="F:transcription cis-regulatory region binding"/>
    <property type="evidence" value="ECO:0007669"/>
    <property type="project" value="TreeGrafter"/>
</dbReference>
<organism evidence="6 7">
    <name type="scientific">Blautia producta</name>
    <dbReference type="NCBI Taxonomy" id="33035"/>
    <lineage>
        <taxon>Bacteria</taxon>
        <taxon>Bacillati</taxon>
        <taxon>Bacillota</taxon>
        <taxon>Clostridia</taxon>
        <taxon>Lachnospirales</taxon>
        <taxon>Lachnospiraceae</taxon>
        <taxon>Blautia</taxon>
    </lineage>
</organism>
<dbReference type="EMBL" id="CP035945">
    <property type="protein sequence ID" value="QBE99930.1"/>
    <property type="molecule type" value="Genomic_DNA"/>
</dbReference>
<dbReference type="InterPro" id="IPR036388">
    <property type="entry name" value="WH-like_DNA-bd_sf"/>
</dbReference>
<evidence type="ECO:0000256" key="1">
    <source>
        <dbReference type="ARBA" id="ARBA00009437"/>
    </source>
</evidence>
<dbReference type="SUPFAM" id="SSF53850">
    <property type="entry name" value="Periplasmic binding protein-like II"/>
    <property type="match status" value="1"/>
</dbReference>
<keyword evidence="3" id="KW-0238">DNA-binding</keyword>
<dbReference type="Pfam" id="PF00126">
    <property type="entry name" value="HTH_1"/>
    <property type="match status" value="1"/>
</dbReference>
<dbReference type="PRINTS" id="PR00039">
    <property type="entry name" value="HTHLYSR"/>
</dbReference>
<dbReference type="Proteomes" id="UP000289794">
    <property type="component" value="Chromosome"/>
</dbReference>
<dbReference type="RefSeq" id="WP_130182834.1">
    <property type="nucleotide sequence ID" value="NZ_CP035945.1"/>
</dbReference>
<dbReference type="AlphaFoldDB" id="A0A4P6M7Z1"/>
<dbReference type="Gene3D" id="1.10.10.10">
    <property type="entry name" value="Winged helix-like DNA-binding domain superfamily/Winged helix DNA-binding domain"/>
    <property type="match status" value="1"/>
</dbReference>
<dbReference type="PANTHER" id="PTHR30126">
    <property type="entry name" value="HTH-TYPE TRANSCRIPTIONAL REGULATOR"/>
    <property type="match status" value="1"/>
</dbReference>
<dbReference type="GO" id="GO:0003700">
    <property type="term" value="F:DNA-binding transcription factor activity"/>
    <property type="evidence" value="ECO:0007669"/>
    <property type="project" value="InterPro"/>
</dbReference>
<dbReference type="SUPFAM" id="SSF46785">
    <property type="entry name" value="Winged helix' DNA-binding domain"/>
    <property type="match status" value="1"/>
</dbReference>
<keyword evidence="2" id="KW-0805">Transcription regulation</keyword>
<keyword evidence="4" id="KW-0804">Transcription</keyword>
<evidence type="ECO:0000256" key="2">
    <source>
        <dbReference type="ARBA" id="ARBA00023015"/>
    </source>
</evidence>
<dbReference type="InterPro" id="IPR005119">
    <property type="entry name" value="LysR_subst-bd"/>
</dbReference>
<name>A0A4P6M7Z1_9FIRM</name>
<comment type="similarity">
    <text evidence="1">Belongs to the LysR transcriptional regulatory family.</text>
</comment>
<feature type="domain" description="HTH lysR-type" evidence="5">
    <location>
        <begin position="1"/>
        <end position="58"/>
    </location>
</feature>
<reference evidence="6 7" key="1">
    <citation type="submission" date="2019-01" db="EMBL/GenBank/DDBJ databases">
        <title>PMF-metabolizing Aryl O-demethylase.</title>
        <authorList>
            <person name="Kim M."/>
        </authorList>
    </citation>
    <scope>NUCLEOTIDE SEQUENCE [LARGE SCALE GENOMIC DNA]</scope>
    <source>
        <strain evidence="6 7">PMF1</strain>
    </source>
</reference>
<dbReference type="PROSITE" id="PS50931">
    <property type="entry name" value="HTH_LYSR"/>
    <property type="match status" value="1"/>
</dbReference>